<keyword evidence="1" id="KW-1133">Transmembrane helix</keyword>
<dbReference type="RefSeq" id="WP_139263479.1">
    <property type="nucleotide sequence ID" value="NZ_FNOT01000002.1"/>
</dbReference>
<keyword evidence="3" id="KW-1185">Reference proteome</keyword>
<dbReference type="OrthoDB" id="122427at2"/>
<accession>A0A1H3DKE4</accession>
<sequence>MRTSRLVLTGAAVGTIVGTARADLNATHVFNPDWPPHARFHGAAGWGTVAGAQLLALWLLWRPASSTAEQELAATTAALLPAVAWAPFFGALATPGTAVEDEPGHLPRVAGVPLNLVPATLVPAVAALGYLLHRRGL</sequence>
<name>A0A1H3DKE4_9ACTN</name>
<feature type="transmembrane region" description="Helical" evidence="1">
    <location>
        <begin position="72"/>
        <end position="92"/>
    </location>
</feature>
<feature type="transmembrane region" description="Helical" evidence="1">
    <location>
        <begin position="38"/>
        <end position="60"/>
    </location>
</feature>
<proteinExistence type="predicted"/>
<dbReference type="InterPro" id="IPR046580">
    <property type="entry name" value="DUF6640"/>
</dbReference>
<evidence type="ECO:0000313" key="2">
    <source>
        <dbReference type="EMBL" id="SDX66837.1"/>
    </source>
</evidence>
<dbReference type="AlphaFoldDB" id="A0A1H3DKE4"/>
<protein>
    <submittedName>
        <fullName evidence="2">Uncharacterized protein</fullName>
    </submittedName>
</protein>
<gene>
    <name evidence="2" type="ORF">SAMN05660209_01026</name>
</gene>
<dbReference type="Proteomes" id="UP000198921">
    <property type="component" value="Unassembled WGS sequence"/>
</dbReference>
<dbReference type="Pfam" id="PF20345">
    <property type="entry name" value="DUF6640"/>
    <property type="match status" value="1"/>
</dbReference>
<reference evidence="3" key="1">
    <citation type="submission" date="2016-10" db="EMBL/GenBank/DDBJ databases">
        <authorList>
            <person name="Varghese N."/>
            <person name="Submissions S."/>
        </authorList>
    </citation>
    <scope>NUCLEOTIDE SEQUENCE [LARGE SCALE GENOMIC DNA]</scope>
    <source>
        <strain evidence="3">DSM 45422</strain>
    </source>
</reference>
<feature type="transmembrane region" description="Helical" evidence="1">
    <location>
        <begin position="112"/>
        <end position="132"/>
    </location>
</feature>
<organism evidence="2 3">
    <name type="scientific">Geodermatophilus africanus</name>
    <dbReference type="NCBI Taxonomy" id="1137993"/>
    <lineage>
        <taxon>Bacteria</taxon>
        <taxon>Bacillati</taxon>
        <taxon>Actinomycetota</taxon>
        <taxon>Actinomycetes</taxon>
        <taxon>Geodermatophilales</taxon>
        <taxon>Geodermatophilaceae</taxon>
        <taxon>Geodermatophilus</taxon>
    </lineage>
</organism>
<dbReference type="STRING" id="1137993.SAMN05660209_01026"/>
<evidence type="ECO:0000256" key="1">
    <source>
        <dbReference type="SAM" id="Phobius"/>
    </source>
</evidence>
<keyword evidence="1" id="KW-0812">Transmembrane</keyword>
<evidence type="ECO:0000313" key="3">
    <source>
        <dbReference type="Proteomes" id="UP000198921"/>
    </source>
</evidence>
<dbReference type="EMBL" id="FNOT01000002">
    <property type="protein sequence ID" value="SDX66837.1"/>
    <property type="molecule type" value="Genomic_DNA"/>
</dbReference>
<keyword evidence="1" id="KW-0472">Membrane</keyword>